<dbReference type="EMBL" id="NMQE01000213">
    <property type="protein sequence ID" value="PMB24482.1"/>
    <property type="molecule type" value="Genomic_DNA"/>
</dbReference>
<dbReference type="GO" id="GO:0004622">
    <property type="term" value="F:phosphatidylcholine lysophospholipase activity"/>
    <property type="evidence" value="ECO:0007669"/>
    <property type="project" value="TreeGrafter"/>
</dbReference>
<dbReference type="PANTHER" id="PTHR30383:SF5">
    <property type="entry name" value="SGNH HYDROLASE-TYPE ESTERASE DOMAIN-CONTAINING PROTEIN"/>
    <property type="match status" value="1"/>
</dbReference>
<keyword evidence="1" id="KW-1133">Transmembrane helix</keyword>
<gene>
    <name evidence="3" type="ORF">CEN46_07810</name>
</gene>
<evidence type="ECO:0000256" key="1">
    <source>
        <dbReference type="SAM" id="Phobius"/>
    </source>
</evidence>
<feature type="domain" description="SGNH hydrolase-type esterase" evidence="2">
    <location>
        <begin position="80"/>
        <end position="236"/>
    </location>
</feature>
<dbReference type="PANTHER" id="PTHR30383">
    <property type="entry name" value="THIOESTERASE 1/PROTEASE 1/LYSOPHOSPHOLIPASE L1"/>
    <property type="match status" value="1"/>
</dbReference>
<evidence type="ECO:0000313" key="4">
    <source>
        <dbReference type="Proteomes" id="UP000235081"/>
    </source>
</evidence>
<keyword evidence="1" id="KW-0812">Transmembrane</keyword>
<dbReference type="SUPFAM" id="SSF52266">
    <property type="entry name" value="SGNH hydrolase"/>
    <property type="match status" value="1"/>
</dbReference>
<proteinExistence type="predicted"/>
<keyword evidence="1" id="KW-0472">Membrane</keyword>
<organism evidence="3 4">
    <name type="scientific">Fischerella thermalis CCMEE 5318</name>
    <dbReference type="NCBI Taxonomy" id="2019666"/>
    <lineage>
        <taxon>Bacteria</taxon>
        <taxon>Bacillati</taxon>
        <taxon>Cyanobacteriota</taxon>
        <taxon>Cyanophyceae</taxon>
        <taxon>Nostocales</taxon>
        <taxon>Hapalosiphonaceae</taxon>
        <taxon>Fischerella</taxon>
    </lineage>
</organism>
<evidence type="ECO:0000313" key="3">
    <source>
        <dbReference type="EMBL" id="PMB24482.1"/>
    </source>
</evidence>
<dbReference type="RefSeq" id="WP_102181110.1">
    <property type="nucleotide sequence ID" value="NZ_NMQE01000213.1"/>
</dbReference>
<dbReference type="Pfam" id="PF13472">
    <property type="entry name" value="Lipase_GDSL_2"/>
    <property type="match status" value="1"/>
</dbReference>
<dbReference type="Gene3D" id="3.40.50.1110">
    <property type="entry name" value="SGNH hydrolase"/>
    <property type="match status" value="1"/>
</dbReference>
<protein>
    <submittedName>
        <fullName evidence="3">G-D-S-L family lipolytic protein</fullName>
    </submittedName>
</protein>
<sequence>MAMIEQVSLTLLSYVVNIFLLVILILLISNQTRLFNIVTKVKNILNIKKSGYLNNYPPYYWHKLNQFTKLPQSESDIIMLGDSITDEGEWIELLSNINVKNRGISGDTTERVLYRLDSILSGKPKEIFLMLGINDLINTRKSVAQTLESYEKILHEFREKTLNTKIFIQSVLPVNNKIDIYWQDNNEILKLNTGLRELATKFNYQYIDLFSLLLDSENQLDSRYTKDGLHLNGEAYLVWKSVIEKYL</sequence>
<dbReference type="AlphaFoldDB" id="A0A2N6LJA9"/>
<comment type="caution">
    <text evidence="3">The sequence shown here is derived from an EMBL/GenBank/DDBJ whole genome shotgun (WGS) entry which is preliminary data.</text>
</comment>
<name>A0A2N6LJA9_9CYAN</name>
<evidence type="ECO:0000259" key="2">
    <source>
        <dbReference type="Pfam" id="PF13472"/>
    </source>
</evidence>
<dbReference type="InterPro" id="IPR036514">
    <property type="entry name" value="SGNH_hydro_sf"/>
</dbReference>
<reference evidence="3 4" key="1">
    <citation type="submission" date="2017-07" db="EMBL/GenBank/DDBJ databases">
        <title>Genomes of Fischerella (Mastigocladus) sp. strains.</title>
        <authorList>
            <person name="Miller S.R."/>
        </authorList>
    </citation>
    <scope>NUCLEOTIDE SEQUENCE [LARGE SCALE GENOMIC DNA]</scope>
    <source>
        <strain evidence="3 4">CCMEE 5318</strain>
    </source>
</reference>
<feature type="transmembrane region" description="Helical" evidence="1">
    <location>
        <begin position="7"/>
        <end position="28"/>
    </location>
</feature>
<dbReference type="InterPro" id="IPR013830">
    <property type="entry name" value="SGNH_hydro"/>
</dbReference>
<dbReference type="Proteomes" id="UP000235081">
    <property type="component" value="Unassembled WGS sequence"/>
</dbReference>
<dbReference type="InterPro" id="IPR051532">
    <property type="entry name" value="Ester_Hydrolysis_Enzymes"/>
</dbReference>
<accession>A0A2N6LJA9</accession>